<keyword evidence="11" id="KW-0220">Diaminopimelate biosynthesis</keyword>
<feature type="binding site" evidence="14">
    <location>
        <begin position="7"/>
        <end position="10"/>
    </location>
    <ligand>
        <name>ATP</name>
        <dbReference type="ChEBI" id="CHEBI:30616"/>
    </ligand>
</feature>
<dbReference type="Gene3D" id="3.40.1160.10">
    <property type="entry name" value="Acetylglutamate kinase-like"/>
    <property type="match status" value="1"/>
</dbReference>
<feature type="binding site" evidence="14">
    <location>
        <position position="189"/>
    </location>
    <ligand>
        <name>ATP</name>
        <dbReference type="ChEBI" id="CHEBI:30616"/>
    </ligand>
</feature>
<feature type="domain" description="ACT" evidence="17">
    <location>
        <begin position="344"/>
        <end position="405"/>
    </location>
</feature>
<dbReference type="GO" id="GO:0019877">
    <property type="term" value="P:diaminopimelate biosynthetic process"/>
    <property type="evidence" value="ECO:0007669"/>
    <property type="project" value="UniProtKB-KW"/>
</dbReference>
<evidence type="ECO:0000256" key="1">
    <source>
        <dbReference type="ARBA" id="ARBA00003121"/>
    </source>
</evidence>
<evidence type="ECO:0000256" key="13">
    <source>
        <dbReference type="ARBA" id="ARBA00047872"/>
    </source>
</evidence>
<name>A0A2T5G8S4_9BACL</name>
<dbReference type="InterPro" id="IPR002912">
    <property type="entry name" value="ACT_dom"/>
</dbReference>
<keyword evidence="9 15" id="KW-0418">Kinase</keyword>
<feature type="binding site" evidence="14">
    <location>
        <position position="52"/>
    </location>
    <ligand>
        <name>substrate</name>
    </ligand>
</feature>
<dbReference type="InterPro" id="IPR045865">
    <property type="entry name" value="ACT-like_dom_sf"/>
</dbReference>
<protein>
    <recommendedName>
        <fullName evidence="15">Aspartokinase</fullName>
        <ecNumber evidence="15">2.7.2.4</ecNumber>
    </recommendedName>
</protein>
<evidence type="ECO:0000256" key="11">
    <source>
        <dbReference type="ARBA" id="ARBA00022915"/>
    </source>
</evidence>
<comment type="similarity">
    <text evidence="5 15">Belongs to the aspartokinase family.</text>
</comment>
<dbReference type="PIRSF" id="PIRSF000726">
    <property type="entry name" value="Asp_kin"/>
    <property type="match status" value="1"/>
</dbReference>
<dbReference type="AlphaFoldDB" id="A0A2T5G8S4"/>
<evidence type="ECO:0000313" key="19">
    <source>
        <dbReference type="Proteomes" id="UP000244016"/>
    </source>
</evidence>
<dbReference type="UniPathway" id="UPA00034">
    <property type="reaction ID" value="UER00015"/>
</dbReference>
<evidence type="ECO:0000256" key="6">
    <source>
        <dbReference type="ARBA" id="ARBA00022605"/>
    </source>
</evidence>
<comment type="pathway">
    <text evidence="2 16">Amino-acid biosynthesis; L-lysine biosynthesis via DAP pathway; (S)-tetrahydrodipicolinate from L-aspartate: step 1/4.</text>
</comment>
<dbReference type="GO" id="GO:0009090">
    <property type="term" value="P:homoserine biosynthetic process"/>
    <property type="evidence" value="ECO:0007669"/>
    <property type="project" value="TreeGrafter"/>
</dbReference>
<dbReference type="SUPFAM" id="SSF53633">
    <property type="entry name" value="Carbamate kinase-like"/>
    <property type="match status" value="1"/>
</dbReference>
<comment type="pathway">
    <text evidence="3 16">Amino-acid biosynthesis; L-methionine biosynthesis via de novo pathway; L-homoserine from L-aspartate: step 1/3.</text>
</comment>
<evidence type="ECO:0000256" key="4">
    <source>
        <dbReference type="ARBA" id="ARBA00005139"/>
    </source>
</evidence>
<evidence type="ECO:0000256" key="5">
    <source>
        <dbReference type="ARBA" id="ARBA00010122"/>
    </source>
</evidence>
<comment type="catalytic activity">
    <reaction evidence="13 15">
        <text>L-aspartate + ATP = 4-phospho-L-aspartate + ADP</text>
        <dbReference type="Rhea" id="RHEA:23776"/>
        <dbReference type="ChEBI" id="CHEBI:29991"/>
        <dbReference type="ChEBI" id="CHEBI:30616"/>
        <dbReference type="ChEBI" id="CHEBI:57535"/>
        <dbReference type="ChEBI" id="CHEBI:456216"/>
        <dbReference type="EC" id="2.7.2.4"/>
    </reaction>
</comment>
<evidence type="ECO:0000256" key="9">
    <source>
        <dbReference type="ARBA" id="ARBA00022777"/>
    </source>
</evidence>
<dbReference type="GO" id="GO:0004072">
    <property type="term" value="F:aspartate kinase activity"/>
    <property type="evidence" value="ECO:0007669"/>
    <property type="project" value="UniProtKB-EC"/>
</dbReference>
<dbReference type="InterPro" id="IPR027795">
    <property type="entry name" value="CASTOR_ACT_dom"/>
</dbReference>
<dbReference type="InterPro" id="IPR001048">
    <property type="entry name" value="Asp/Glu/Uridylate_kinase"/>
</dbReference>
<dbReference type="InterPro" id="IPR036393">
    <property type="entry name" value="AceGlu_kinase-like_sf"/>
</dbReference>
<dbReference type="NCBIfam" id="TIGR00656">
    <property type="entry name" value="asp_kin_monofn"/>
    <property type="match status" value="1"/>
</dbReference>
<comment type="caution">
    <text evidence="18">The sequence shown here is derived from an EMBL/GenBank/DDBJ whole genome shotgun (WGS) entry which is preliminary data.</text>
</comment>
<evidence type="ECO:0000313" key="18">
    <source>
        <dbReference type="EMBL" id="PTQ52604.1"/>
    </source>
</evidence>
<dbReference type="EMBL" id="PEBW01000002">
    <property type="protein sequence ID" value="PTQ52604.1"/>
    <property type="molecule type" value="Genomic_DNA"/>
</dbReference>
<dbReference type="NCBIfam" id="NF005155">
    <property type="entry name" value="PRK06635.1-4"/>
    <property type="match status" value="1"/>
</dbReference>
<dbReference type="GO" id="GO:0005524">
    <property type="term" value="F:ATP binding"/>
    <property type="evidence" value="ECO:0007669"/>
    <property type="project" value="UniProtKB-KW"/>
</dbReference>
<dbReference type="InterPro" id="IPR001341">
    <property type="entry name" value="Asp_kinase"/>
</dbReference>
<comment type="pathway">
    <text evidence="4 16">Amino-acid biosynthesis; L-threonine biosynthesis; L-threonine from L-aspartate: step 1/5.</text>
</comment>
<dbReference type="PROSITE" id="PS51671">
    <property type="entry name" value="ACT"/>
    <property type="match status" value="1"/>
</dbReference>
<evidence type="ECO:0000256" key="14">
    <source>
        <dbReference type="PIRSR" id="PIRSR000726-1"/>
    </source>
</evidence>
<feature type="binding site" evidence="14">
    <location>
        <begin position="178"/>
        <end position="179"/>
    </location>
    <ligand>
        <name>ATP</name>
        <dbReference type="ChEBI" id="CHEBI:30616"/>
    </ligand>
</feature>
<accession>A0A2T5G8S4</accession>
<dbReference type="InterPro" id="IPR018042">
    <property type="entry name" value="Aspartate_kinase_CS"/>
</dbReference>
<comment type="function">
    <text evidence="1">Catalyzes the phosphorylation of the beta-carboxyl group of aspartic acid with ATP to yield 4-phospho-L-aspartate, which is involved in the branched biosynthetic pathway leading to the biosynthesis of amino acids threonine, isoleucine and methionine.</text>
</comment>
<evidence type="ECO:0000256" key="15">
    <source>
        <dbReference type="RuleBase" id="RU003448"/>
    </source>
</evidence>
<dbReference type="GO" id="GO:0005829">
    <property type="term" value="C:cytosol"/>
    <property type="evidence" value="ECO:0007669"/>
    <property type="project" value="TreeGrafter"/>
</dbReference>
<proteinExistence type="inferred from homology"/>
<keyword evidence="6 16" id="KW-0028">Amino-acid biosynthesis</keyword>
<dbReference type="GO" id="GO:0009088">
    <property type="term" value="P:threonine biosynthetic process"/>
    <property type="evidence" value="ECO:0007669"/>
    <property type="project" value="UniProtKB-UniPathway"/>
</dbReference>
<dbReference type="UniPathway" id="UPA00051">
    <property type="reaction ID" value="UER00462"/>
</dbReference>
<dbReference type="SUPFAM" id="SSF55021">
    <property type="entry name" value="ACT-like"/>
    <property type="match status" value="2"/>
</dbReference>
<dbReference type="CDD" id="cd04914">
    <property type="entry name" value="ACT_AKi-DapG-BS_1"/>
    <property type="match status" value="1"/>
</dbReference>
<evidence type="ECO:0000256" key="12">
    <source>
        <dbReference type="ARBA" id="ARBA00023154"/>
    </source>
</evidence>
<evidence type="ECO:0000256" key="16">
    <source>
        <dbReference type="RuleBase" id="RU004249"/>
    </source>
</evidence>
<evidence type="ECO:0000256" key="3">
    <source>
        <dbReference type="ARBA" id="ARBA00004986"/>
    </source>
</evidence>
<keyword evidence="8 14" id="KW-0547">Nucleotide-binding</keyword>
<keyword evidence="12" id="KW-0457">Lysine biosynthesis</keyword>
<dbReference type="PROSITE" id="PS00324">
    <property type="entry name" value="ASPARTOKINASE"/>
    <property type="match status" value="1"/>
</dbReference>
<dbReference type="PANTHER" id="PTHR21499:SF3">
    <property type="entry name" value="ASPARTOKINASE"/>
    <property type="match status" value="1"/>
</dbReference>
<keyword evidence="10 14" id="KW-0067">ATP-binding</keyword>
<dbReference type="Pfam" id="PF00696">
    <property type="entry name" value="AA_kinase"/>
    <property type="match status" value="1"/>
</dbReference>
<dbReference type="NCBIfam" id="NF006068">
    <property type="entry name" value="PRK08210.1"/>
    <property type="match status" value="1"/>
</dbReference>
<evidence type="ECO:0000256" key="7">
    <source>
        <dbReference type="ARBA" id="ARBA00022679"/>
    </source>
</evidence>
<feature type="binding site" evidence="14">
    <location>
        <position position="79"/>
    </location>
    <ligand>
        <name>substrate</name>
    </ligand>
</feature>
<keyword evidence="7 15" id="KW-0808">Transferase</keyword>
<dbReference type="GO" id="GO:0009089">
    <property type="term" value="P:lysine biosynthetic process via diaminopimelate"/>
    <property type="evidence" value="ECO:0007669"/>
    <property type="project" value="UniProtKB-UniPathway"/>
</dbReference>
<organism evidence="18 19">
    <name type="scientific">Brockia lithotrophica</name>
    <dbReference type="NCBI Taxonomy" id="933949"/>
    <lineage>
        <taxon>Bacteria</taxon>
        <taxon>Bacillati</taxon>
        <taxon>Bacillota</taxon>
        <taxon>Bacilli</taxon>
        <taxon>Bacillales</taxon>
        <taxon>Bacillales Family X. Incertae Sedis</taxon>
        <taxon>Brockia</taxon>
    </lineage>
</organism>
<evidence type="ECO:0000256" key="10">
    <source>
        <dbReference type="ARBA" id="ARBA00022840"/>
    </source>
</evidence>
<dbReference type="InterPro" id="IPR005260">
    <property type="entry name" value="Asp_kin_monofn"/>
</dbReference>
<dbReference type="EC" id="2.7.2.4" evidence="15"/>
<gene>
    <name evidence="18" type="ORF">BLITH_0783</name>
</gene>
<evidence type="ECO:0000256" key="2">
    <source>
        <dbReference type="ARBA" id="ARBA00004766"/>
    </source>
</evidence>
<dbReference type="Proteomes" id="UP000244016">
    <property type="component" value="Unassembled WGS sequence"/>
</dbReference>
<dbReference type="NCBIfam" id="TIGR00657">
    <property type="entry name" value="asp_kinases"/>
    <property type="match status" value="1"/>
</dbReference>
<reference evidence="18 19" key="1">
    <citation type="submission" date="2017-08" db="EMBL/GenBank/DDBJ databases">
        <title>Burning lignite coal seam in the remote Altai Mountains harbors a hydrogen-driven thermophilic microbial community.</title>
        <authorList>
            <person name="Kadnikov V.V."/>
            <person name="Mardanov A.V."/>
            <person name="Ivasenko D."/>
            <person name="Beletsky A.V."/>
            <person name="Karnachuk O.V."/>
            <person name="Ravin N.V."/>
        </authorList>
    </citation>
    <scope>NUCLEOTIDE SEQUENCE [LARGE SCALE GENOMIC DNA]</scope>
    <source>
        <strain evidence="18">AL31</strain>
    </source>
</reference>
<dbReference type="Gene3D" id="3.30.2130.10">
    <property type="entry name" value="VC0802-like"/>
    <property type="match status" value="1"/>
</dbReference>
<sequence length="405" mass="43992">MEIIVQKFGGTSVRDEKLRERVLQHIAEARRTYDGVVVVVSAMGRKGEPYATDSLLDLLEGRGKYLPARERDLLLTTGEIISAVVLADLLWRQDIPAAVFTGAQAGIVTDARFGEAQILDVRPERLRAALERGRIAVVAGFQGATEDGELTTLGRGGSDITAVALAAALGARRLDIFTDVNGVFTADPRIVEEARPLRYLTYAEVANLAHLGARVLHPRAVEIAMQYNIPVRVRSTTSDDEGTLIASLSELRARAPFRERVVTGIAHVFGVTQIKVVRDTVDPELQLVVFRAMAEHGISVDFINVSPNSVAYTVRDEEAERAAAILRGLGFEPSVTPGCAKVSVVGAGMAGRPGVMSRIVEALVGHDIPILQAADSHTTIWVLVPGERAQDAIRLLHRYFELERE</sequence>
<dbReference type="Pfam" id="PF13840">
    <property type="entry name" value="ACT_7"/>
    <property type="match status" value="1"/>
</dbReference>
<dbReference type="UniPathway" id="UPA00050">
    <property type="reaction ID" value="UER00461"/>
</dbReference>
<dbReference type="PANTHER" id="PTHR21499">
    <property type="entry name" value="ASPARTATE KINASE"/>
    <property type="match status" value="1"/>
</dbReference>
<evidence type="ECO:0000256" key="8">
    <source>
        <dbReference type="ARBA" id="ARBA00022741"/>
    </source>
</evidence>
<dbReference type="FunFam" id="3.40.1160.10:FF:000002">
    <property type="entry name" value="Aspartokinase"/>
    <property type="match status" value="1"/>
</dbReference>
<evidence type="ECO:0000259" key="17">
    <source>
        <dbReference type="PROSITE" id="PS51671"/>
    </source>
</evidence>